<evidence type="ECO:0000313" key="1">
    <source>
        <dbReference type="EMBL" id="QEG36109.1"/>
    </source>
</evidence>
<dbReference type="AlphaFoldDB" id="A0A5B9QE48"/>
<reference evidence="1 2" key="1">
    <citation type="submission" date="2019-08" db="EMBL/GenBank/DDBJ databases">
        <title>Deep-cultivation of Planctomycetes and their phenomic and genomic characterization uncovers novel biology.</title>
        <authorList>
            <person name="Wiegand S."/>
            <person name="Jogler M."/>
            <person name="Boedeker C."/>
            <person name="Pinto D."/>
            <person name="Vollmers J."/>
            <person name="Rivas-Marin E."/>
            <person name="Kohn T."/>
            <person name="Peeters S.H."/>
            <person name="Heuer A."/>
            <person name="Rast P."/>
            <person name="Oberbeckmann S."/>
            <person name="Bunk B."/>
            <person name="Jeske O."/>
            <person name="Meyerdierks A."/>
            <person name="Storesund J.E."/>
            <person name="Kallscheuer N."/>
            <person name="Luecker S."/>
            <person name="Lage O.M."/>
            <person name="Pohl T."/>
            <person name="Merkel B.J."/>
            <person name="Hornburger P."/>
            <person name="Mueller R.-W."/>
            <person name="Bruemmer F."/>
            <person name="Labrenz M."/>
            <person name="Spormann A.M."/>
            <person name="Op den Camp H."/>
            <person name="Overmann J."/>
            <person name="Amann R."/>
            <person name="Jetten M.S.M."/>
            <person name="Mascher T."/>
            <person name="Medema M.H."/>
            <person name="Devos D.P."/>
            <person name="Kaster A.-K."/>
            <person name="Ovreas L."/>
            <person name="Rohde M."/>
            <person name="Galperin M.Y."/>
            <person name="Jogler C."/>
        </authorList>
    </citation>
    <scope>NUCLEOTIDE SEQUENCE [LARGE SCALE GENOMIC DNA]</scope>
    <source>
        <strain evidence="1 2">Pr1d</strain>
    </source>
</reference>
<dbReference type="EMBL" id="CP042913">
    <property type="protein sequence ID" value="QEG36109.1"/>
    <property type="molecule type" value="Genomic_DNA"/>
</dbReference>
<organism evidence="1 2">
    <name type="scientific">Bythopirellula goksoeyrii</name>
    <dbReference type="NCBI Taxonomy" id="1400387"/>
    <lineage>
        <taxon>Bacteria</taxon>
        <taxon>Pseudomonadati</taxon>
        <taxon>Planctomycetota</taxon>
        <taxon>Planctomycetia</taxon>
        <taxon>Pirellulales</taxon>
        <taxon>Lacipirellulaceae</taxon>
        <taxon>Bythopirellula</taxon>
    </lineage>
</organism>
<dbReference type="Proteomes" id="UP000323917">
    <property type="component" value="Chromosome"/>
</dbReference>
<proteinExistence type="predicted"/>
<sequence>MHFLRSFNPNLHAVAIDPHDLHFDLPVDVDRLTDLSTKYQHNPILHEPEVIEERIFVPYPEAGLYSCYGTQNVSYVKQVM</sequence>
<accession>A0A5B9QE48</accession>
<dbReference type="KEGG" id="bgok:Pr1d_34180"/>
<evidence type="ECO:0000313" key="2">
    <source>
        <dbReference type="Proteomes" id="UP000323917"/>
    </source>
</evidence>
<name>A0A5B9QE48_9BACT</name>
<gene>
    <name evidence="1" type="ORF">Pr1d_34180</name>
</gene>
<keyword evidence="2" id="KW-1185">Reference proteome</keyword>
<protein>
    <submittedName>
        <fullName evidence="1">Uncharacterized protein</fullName>
    </submittedName>
</protein>